<evidence type="ECO:0000313" key="1">
    <source>
        <dbReference type="EMBL" id="GBP74941.1"/>
    </source>
</evidence>
<name>A0A4C1YEX2_EUMVA</name>
<comment type="caution">
    <text evidence="1">The sequence shown here is derived from an EMBL/GenBank/DDBJ whole genome shotgun (WGS) entry which is preliminary data.</text>
</comment>
<gene>
    <name evidence="1" type="ORF">EVAR_54264_1</name>
</gene>
<dbReference type="EMBL" id="BGZK01001229">
    <property type="protein sequence ID" value="GBP74941.1"/>
    <property type="molecule type" value="Genomic_DNA"/>
</dbReference>
<reference evidence="1 2" key="1">
    <citation type="journal article" date="2019" name="Commun. Biol.">
        <title>The bagworm genome reveals a unique fibroin gene that provides high tensile strength.</title>
        <authorList>
            <person name="Kono N."/>
            <person name="Nakamura H."/>
            <person name="Ohtoshi R."/>
            <person name="Tomita M."/>
            <person name="Numata K."/>
            <person name="Arakawa K."/>
        </authorList>
    </citation>
    <scope>NUCLEOTIDE SEQUENCE [LARGE SCALE GENOMIC DNA]</scope>
</reference>
<organism evidence="1 2">
    <name type="scientific">Eumeta variegata</name>
    <name type="common">Bagworm moth</name>
    <name type="synonym">Eumeta japonica</name>
    <dbReference type="NCBI Taxonomy" id="151549"/>
    <lineage>
        <taxon>Eukaryota</taxon>
        <taxon>Metazoa</taxon>
        <taxon>Ecdysozoa</taxon>
        <taxon>Arthropoda</taxon>
        <taxon>Hexapoda</taxon>
        <taxon>Insecta</taxon>
        <taxon>Pterygota</taxon>
        <taxon>Neoptera</taxon>
        <taxon>Endopterygota</taxon>
        <taxon>Lepidoptera</taxon>
        <taxon>Glossata</taxon>
        <taxon>Ditrysia</taxon>
        <taxon>Tineoidea</taxon>
        <taxon>Psychidae</taxon>
        <taxon>Oiketicinae</taxon>
        <taxon>Eumeta</taxon>
    </lineage>
</organism>
<evidence type="ECO:0000313" key="2">
    <source>
        <dbReference type="Proteomes" id="UP000299102"/>
    </source>
</evidence>
<proteinExistence type="predicted"/>
<keyword evidence="2" id="KW-1185">Reference proteome</keyword>
<accession>A0A4C1YEX2</accession>
<sequence>MKTVTSSDIEIESRTEAKSRVETGVEIERGTEIEIKNCTGTRMKAEKRLELAAKSINIEDEEKHFMSTLAKLRAES</sequence>
<protein>
    <submittedName>
        <fullName evidence="1">Uncharacterized protein</fullName>
    </submittedName>
</protein>
<dbReference type="AlphaFoldDB" id="A0A4C1YEX2"/>
<dbReference type="Proteomes" id="UP000299102">
    <property type="component" value="Unassembled WGS sequence"/>
</dbReference>